<evidence type="ECO:0000313" key="4">
    <source>
        <dbReference type="Proteomes" id="UP001596395"/>
    </source>
</evidence>
<protein>
    <submittedName>
        <fullName evidence="3">DUF58 domain-containing protein</fullName>
    </submittedName>
</protein>
<dbReference type="Pfam" id="PF01882">
    <property type="entry name" value="DUF58"/>
    <property type="match status" value="1"/>
</dbReference>
<dbReference type="InterPro" id="IPR002881">
    <property type="entry name" value="DUF58"/>
</dbReference>
<dbReference type="PANTHER" id="PTHR33608">
    <property type="entry name" value="BLL2464 PROTEIN"/>
    <property type="match status" value="1"/>
</dbReference>
<evidence type="ECO:0000259" key="2">
    <source>
        <dbReference type="Pfam" id="PF01882"/>
    </source>
</evidence>
<gene>
    <name evidence="3" type="ORF">ACFQGB_16720</name>
</gene>
<sequence>MSESRHEPRWRTAVAPAALLVAVALWTGDRVLFVAAALPLGYLAYGALSSVPDVSRAVRVERSLSSDTPFPGEHVTVTVAVTNESDRALPDLRLVDDVPGGVEAVSGSPEAVFGLRPGETHEVTYELVAQRGAHEFGDVSLRARSLSAAAVSSADVTPSGDSGMFCRVHVEDAPVRDQTMQFVGSIPTQTGGAGIEFHSTRNYRRGDPMNRIDWRRLAKTGELTTIDYRVQEAARVMVVVDARESVAVSCGPEYPSSRELSSYAAELLTGVLLDEGHEVGIGVFGLSLPGTRGAGSPSVLEPSGGDSFRAHVSAVCSAVAEGDPSVAAAAASTRGGGSDRRSSPSESPAADDGRASVAASASPDGGVDDADAATRRLRAYLDRHTQVLFVTPALDEFPVTVAETLAGHGHAVTVVSPDVTDGETLGGRVTRVTRTERVRRLRETGAHVVDWSLSDPLPLALAPAFREVR</sequence>
<name>A0ABD5VGL8_9EURY</name>
<dbReference type="AlphaFoldDB" id="A0ABD5VGL8"/>
<evidence type="ECO:0000256" key="1">
    <source>
        <dbReference type="SAM" id="MobiDB-lite"/>
    </source>
</evidence>
<keyword evidence="4" id="KW-1185">Reference proteome</keyword>
<dbReference type="RefSeq" id="WP_336351457.1">
    <property type="nucleotide sequence ID" value="NZ_JAZAQL010000003.1"/>
</dbReference>
<feature type="domain" description="DUF58" evidence="2">
    <location>
        <begin position="200"/>
        <end position="285"/>
    </location>
</feature>
<feature type="region of interest" description="Disordered" evidence="1">
    <location>
        <begin position="327"/>
        <end position="369"/>
    </location>
</feature>
<dbReference type="EMBL" id="JBHSXN010000003">
    <property type="protein sequence ID" value="MFC6954510.1"/>
    <property type="molecule type" value="Genomic_DNA"/>
</dbReference>
<accession>A0ABD5VGL8</accession>
<evidence type="ECO:0000313" key="3">
    <source>
        <dbReference type="EMBL" id="MFC6954510.1"/>
    </source>
</evidence>
<reference evidence="3 4" key="1">
    <citation type="journal article" date="2019" name="Int. J. Syst. Evol. Microbiol.">
        <title>The Global Catalogue of Microorganisms (GCM) 10K type strain sequencing project: providing services to taxonomists for standard genome sequencing and annotation.</title>
        <authorList>
            <consortium name="The Broad Institute Genomics Platform"/>
            <consortium name="The Broad Institute Genome Sequencing Center for Infectious Disease"/>
            <person name="Wu L."/>
            <person name="Ma J."/>
        </authorList>
    </citation>
    <scope>NUCLEOTIDE SEQUENCE [LARGE SCALE GENOMIC DNA]</scope>
    <source>
        <strain evidence="3 4">GX26</strain>
    </source>
</reference>
<comment type="caution">
    <text evidence="3">The sequence shown here is derived from an EMBL/GenBank/DDBJ whole genome shotgun (WGS) entry which is preliminary data.</text>
</comment>
<dbReference type="Proteomes" id="UP001596395">
    <property type="component" value="Unassembled WGS sequence"/>
</dbReference>
<proteinExistence type="predicted"/>
<organism evidence="3 4">
    <name type="scientific">Halorubellus litoreus</name>
    <dbReference type="NCBI Taxonomy" id="755308"/>
    <lineage>
        <taxon>Archaea</taxon>
        <taxon>Methanobacteriati</taxon>
        <taxon>Methanobacteriota</taxon>
        <taxon>Stenosarchaea group</taxon>
        <taxon>Halobacteria</taxon>
        <taxon>Halobacteriales</taxon>
        <taxon>Halorubellaceae</taxon>
        <taxon>Halorubellus</taxon>
    </lineage>
</organism>
<dbReference type="PANTHER" id="PTHR33608:SF6">
    <property type="entry name" value="BLL2464 PROTEIN"/>
    <property type="match status" value="1"/>
</dbReference>